<reference evidence="3" key="1">
    <citation type="journal article" date="2021" name="PeerJ">
        <title>Extensive microbial diversity within the chicken gut microbiome revealed by metagenomics and culture.</title>
        <authorList>
            <person name="Gilroy R."/>
            <person name="Ravi A."/>
            <person name="Getino M."/>
            <person name="Pursley I."/>
            <person name="Horton D.L."/>
            <person name="Alikhan N.F."/>
            <person name="Baker D."/>
            <person name="Gharbi K."/>
            <person name="Hall N."/>
            <person name="Watson M."/>
            <person name="Adriaenssens E.M."/>
            <person name="Foster-Nyarko E."/>
            <person name="Jarju S."/>
            <person name="Secka A."/>
            <person name="Antonio M."/>
            <person name="Oren A."/>
            <person name="Chaudhuri R.R."/>
            <person name="La Ragione R."/>
            <person name="Hildebrand F."/>
            <person name="Pallen M.J."/>
        </authorList>
    </citation>
    <scope>NUCLEOTIDE SEQUENCE</scope>
    <source>
        <strain evidence="3">CHK185-5351</strain>
    </source>
</reference>
<name>A0A9D2NDF1_9FIRM</name>
<dbReference type="NCBIfam" id="TIGR00738">
    <property type="entry name" value="rrf2_super"/>
    <property type="match status" value="1"/>
</dbReference>
<dbReference type="AlphaFoldDB" id="A0A9D2NDF1"/>
<dbReference type="PROSITE" id="PS51197">
    <property type="entry name" value="HTH_RRF2_2"/>
    <property type="match status" value="1"/>
</dbReference>
<dbReference type="Pfam" id="PF02082">
    <property type="entry name" value="Rrf2"/>
    <property type="match status" value="1"/>
</dbReference>
<protein>
    <submittedName>
        <fullName evidence="3">Rrf2 family transcriptional regulator</fullName>
    </submittedName>
</protein>
<dbReference type="PANTHER" id="PTHR33221:SF5">
    <property type="entry name" value="HTH-TYPE TRANSCRIPTIONAL REGULATOR ISCR"/>
    <property type="match status" value="1"/>
</dbReference>
<evidence type="ECO:0000256" key="2">
    <source>
        <dbReference type="SAM" id="MobiDB-lite"/>
    </source>
</evidence>
<dbReference type="Proteomes" id="UP000823849">
    <property type="component" value="Unassembled WGS sequence"/>
</dbReference>
<dbReference type="InterPro" id="IPR000944">
    <property type="entry name" value="Tscrpt_reg_Rrf2"/>
</dbReference>
<sequence>MKLSTKGRYGLRALIDLAVHADEGAVSIQSIAERQKISESYLEQLARLLKKAGIIVSVRGAKGGYQLGRPAEEISVGDILRALEGNLNAVTCPANEGSGSCEEADFCVTRFVWKRINDSITQAVDTITLGELVEESNQLACAGAAGEDTAATGKTAPGGCAQKKEKNGSRRACSGNHSPDSAS</sequence>
<dbReference type="PROSITE" id="PS01332">
    <property type="entry name" value="HTH_RRF2_1"/>
    <property type="match status" value="1"/>
</dbReference>
<dbReference type="GO" id="GO:0003700">
    <property type="term" value="F:DNA-binding transcription factor activity"/>
    <property type="evidence" value="ECO:0007669"/>
    <property type="project" value="TreeGrafter"/>
</dbReference>
<accession>A0A9D2NDF1</accession>
<dbReference type="PANTHER" id="PTHR33221">
    <property type="entry name" value="WINGED HELIX-TURN-HELIX TRANSCRIPTIONAL REGULATOR, RRF2 FAMILY"/>
    <property type="match status" value="1"/>
</dbReference>
<evidence type="ECO:0000256" key="1">
    <source>
        <dbReference type="ARBA" id="ARBA00023125"/>
    </source>
</evidence>
<evidence type="ECO:0000313" key="3">
    <source>
        <dbReference type="EMBL" id="HJC16237.1"/>
    </source>
</evidence>
<dbReference type="SUPFAM" id="SSF46785">
    <property type="entry name" value="Winged helix' DNA-binding domain"/>
    <property type="match status" value="1"/>
</dbReference>
<comment type="caution">
    <text evidence="3">The sequence shown here is derived from an EMBL/GenBank/DDBJ whole genome shotgun (WGS) entry which is preliminary data.</text>
</comment>
<dbReference type="InterPro" id="IPR036390">
    <property type="entry name" value="WH_DNA-bd_sf"/>
</dbReference>
<proteinExistence type="predicted"/>
<gene>
    <name evidence="3" type="ORF">H9705_10560</name>
</gene>
<dbReference type="InterPro" id="IPR036388">
    <property type="entry name" value="WH-like_DNA-bd_sf"/>
</dbReference>
<feature type="region of interest" description="Disordered" evidence="2">
    <location>
        <begin position="149"/>
        <end position="183"/>
    </location>
</feature>
<dbReference type="GO" id="GO:0005829">
    <property type="term" value="C:cytosol"/>
    <property type="evidence" value="ECO:0007669"/>
    <property type="project" value="TreeGrafter"/>
</dbReference>
<organism evidence="3 4">
    <name type="scientific">Candidatus Fusicatenibacter intestinigallinarum</name>
    <dbReference type="NCBI Taxonomy" id="2838598"/>
    <lineage>
        <taxon>Bacteria</taxon>
        <taxon>Bacillati</taxon>
        <taxon>Bacillota</taxon>
        <taxon>Clostridia</taxon>
        <taxon>Lachnospirales</taxon>
        <taxon>Lachnospiraceae</taxon>
        <taxon>Fusicatenibacter</taxon>
    </lineage>
</organism>
<dbReference type="EMBL" id="DWWU01000044">
    <property type="protein sequence ID" value="HJC16237.1"/>
    <property type="molecule type" value="Genomic_DNA"/>
</dbReference>
<dbReference type="GO" id="GO:0003677">
    <property type="term" value="F:DNA binding"/>
    <property type="evidence" value="ECO:0007669"/>
    <property type="project" value="UniProtKB-KW"/>
</dbReference>
<keyword evidence="1" id="KW-0238">DNA-binding</keyword>
<evidence type="ECO:0000313" key="4">
    <source>
        <dbReference type="Proteomes" id="UP000823849"/>
    </source>
</evidence>
<dbReference type="InterPro" id="IPR030489">
    <property type="entry name" value="TR_Rrf2-type_CS"/>
</dbReference>
<dbReference type="Gene3D" id="1.10.10.10">
    <property type="entry name" value="Winged helix-like DNA-binding domain superfamily/Winged helix DNA-binding domain"/>
    <property type="match status" value="1"/>
</dbReference>
<reference evidence="3" key="2">
    <citation type="submission" date="2021-04" db="EMBL/GenBank/DDBJ databases">
        <authorList>
            <person name="Gilroy R."/>
        </authorList>
    </citation>
    <scope>NUCLEOTIDE SEQUENCE</scope>
    <source>
        <strain evidence="3">CHK185-5351</strain>
    </source>
</reference>